<protein>
    <submittedName>
        <fullName evidence="1">Zinc finger fyve/phd-type</fullName>
    </submittedName>
</protein>
<reference evidence="1" key="1">
    <citation type="submission" date="2022-04" db="EMBL/GenBank/DDBJ databases">
        <title>Chromosome-scale genome assembly of Holotrichia oblita Faldermann.</title>
        <authorList>
            <person name="Rongchong L."/>
        </authorList>
    </citation>
    <scope>NUCLEOTIDE SEQUENCE</scope>
    <source>
        <strain evidence="1">81SQS9</strain>
    </source>
</reference>
<evidence type="ECO:0000313" key="2">
    <source>
        <dbReference type="Proteomes" id="UP001056778"/>
    </source>
</evidence>
<sequence>MDEKGCRLMLHHQQRVLAEKVFKRVQLIGSEYAENVTIVGCANALCQVIPPMILFKGQRLKPVYSDGLPTGAIAHMTPKGSMTTEVFLKWLEHFASKKRDDTDAEAEREENWYSEDEIPLADLIKKGVQNNSFSKVLVTPDMTPVKTTKRKKALNYRAQNVKKAMFTDIFNSFGQKKSTSIRKSSALPSTGKPTATEVWMCSVCNSDYVADMSSCCLCGTWVHEECVGLTVHNTEDFVCPECLL</sequence>
<name>A0ACB9TX23_HOLOL</name>
<dbReference type="EMBL" id="CM043015">
    <property type="protein sequence ID" value="KAI4471518.1"/>
    <property type="molecule type" value="Genomic_DNA"/>
</dbReference>
<dbReference type="Proteomes" id="UP001056778">
    <property type="component" value="Chromosome 1"/>
</dbReference>
<organism evidence="1 2">
    <name type="scientific">Holotrichia oblita</name>
    <name type="common">Chafer beetle</name>
    <dbReference type="NCBI Taxonomy" id="644536"/>
    <lineage>
        <taxon>Eukaryota</taxon>
        <taxon>Metazoa</taxon>
        <taxon>Ecdysozoa</taxon>
        <taxon>Arthropoda</taxon>
        <taxon>Hexapoda</taxon>
        <taxon>Insecta</taxon>
        <taxon>Pterygota</taxon>
        <taxon>Neoptera</taxon>
        <taxon>Endopterygota</taxon>
        <taxon>Coleoptera</taxon>
        <taxon>Polyphaga</taxon>
        <taxon>Scarabaeiformia</taxon>
        <taxon>Scarabaeidae</taxon>
        <taxon>Melolonthinae</taxon>
        <taxon>Holotrichia</taxon>
    </lineage>
</organism>
<evidence type="ECO:0000313" key="1">
    <source>
        <dbReference type="EMBL" id="KAI4471518.1"/>
    </source>
</evidence>
<comment type="caution">
    <text evidence="1">The sequence shown here is derived from an EMBL/GenBank/DDBJ whole genome shotgun (WGS) entry which is preliminary data.</text>
</comment>
<proteinExistence type="predicted"/>
<keyword evidence="2" id="KW-1185">Reference proteome</keyword>
<accession>A0ACB9TX23</accession>
<gene>
    <name evidence="1" type="ORF">MML48_1g01607</name>
</gene>